<gene>
    <name evidence="2" type="ORF">GF359_09845</name>
</gene>
<feature type="transmembrane region" description="Helical" evidence="1">
    <location>
        <begin position="96"/>
        <end position="114"/>
    </location>
</feature>
<sequence>MKKFFNWLDKTFITPVEESKMSLGTFILIAAGYILIRNMTEGAFESLHILGLAEITLRGVEETFLHLMFSWLYLFLALIVLMRFTTGHDIRKITRVLLTYSFIIIIPVLIDPLVRPGGYRLAYPTDLNTVYQGVSLLIRPWMLIDPEVLMTPGEQLPYGGSPGMLIEAVLGVLLVMTYSGIKAKRKGRKILSVLLSPIVVLGGLTLAGIAQVFMNIIPYDAPVSGLDVYHSGGLITSATRKYAMIILVPFLLILLLGLWLYNKQKVKLLIRSLNPLHLVIGAIAAVSGYFFAWLHLGKVLTGVPANPFDFVAIITLLYLGLTATALSGFLTKGFDPSRPADERKTFKRASWGMFILSFALAWTLGYSTLYIAVVALFVGALLGLPPIRLARFRIPAGLAKAVSAYLLVFCGYALFATEKTFSVVPWQFAVVLFVSLIAIFVAWEFAEKHLKDKKPEASSKGLSETKGA</sequence>
<feature type="transmembrane region" description="Helical" evidence="1">
    <location>
        <begin position="64"/>
        <end position="84"/>
    </location>
</feature>
<protein>
    <submittedName>
        <fullName evidence="2">Uncharacterized protein</fullName>
    </submittedName>
</protein>
<evidence type="ECO:0000313" key="3">
    <source>
        <dbReference type="Proteomes" id="UP000630660"/>
    </source>
</evidence>
<feature type="transmembrane region" description="Helical" evidence="1">
    <location>
        <begin position="308"/>
        <end position="329"/>
    </location>
</feature>
<feature type="transmembrane region" description="Helical" evidence="1">
    <location>
        <begin position="242"/>
        <end position="261"/>
    </location>
</feature>
<name>A0A9D5QDX3_UNCW3</name>
<dbReference type="Proteomes" id="UP000630660">
    <property type="component" value="Unassembled WGS sequence"/>
</dbReference>
<feature type="transmembrane region" description="Helical" evidence="1">
    <location>
        <begin position="273"/>
        <end position="296"/>
    </location>
</feature>
<reference evidence="2" key="1">
    <citation type="submission" date="2019-11" db="EMBL/GenBank/DDBJ databases">
        <title>Microbial mats filling the niche in hypersaline microbial mats.</title>
        <authorList>
            <person name="Wong H.L."/>
            <person name="Macleod F.I."/>
            <person name="White R.A. III"/>
            <person name="Burns B.P."/>
        </authorList>
    </citation>
    <scope>NUCLEOTIDE SEQUENCE</scope>
    <source>
        <strain evidence="2">Bin_327</strain>
    </source>
</reference>
<feature type="transmembrane region" description="Helical" evidence="1">
    <location>
        <begin position="193"/>
        <end position="217"/>
    </location>
</feature>
<evidence type="ECO:0000313" key="2">
    <source>
        <dbReference type="EMBL" id="MBD3365502.1"/>
    </source>
</evidence>
<organism evidence="2 3">
    <name type="scientific">candidate division WOR-3 bacterium</name>
    <dbReference type="NCBI Taxonomy" id="2052148"/>
    <lineage>
        <taxon>Bacteria</taxon>
        <taxon>Bacteria division WOR-3</taxon>
    </lineage>
</organism>
<evidence type="ECO:0000256" key="1">
    <source>
        <dbReference type="SAM" id="Phobius"/>
    </source>
</evidence>
<feature type="transmembrane region" description="Helical" evidence="1">
    <location>
        <begin position="397"/>
        <end position="415"/>
    </location>
</feature>
<dbReference type="AlphaFoldDB" id="A0A9D5QDX3"/>
<keyword evidence="1" id="KW-0472">Membrane</keyword>
<feature type="transmembrane region" description="Helical" evidence="1">
    <location>
        <begin position="21"/>
        <end position="40"/>
    </location>
</feature>
<keyword evidence="1" id="KW-0812">Transmembrane</keyword>
<feature type="transmembrane region" description="Helical" evidence="1">
    <location>
        <begin position="427"/>
        <end position="446"/>
    </location>
</feature>
<feature type="transmembrane region" description="Helical" evidence="1">
    <location>
        <begin position="164"/>
        <end position="181"/>
    </location>
</feature>
<feature type="transmembrane region" description="Helical" evidence="1">
    <location>
        <begin position="349"/>
        <end position="365"/>
    </location>
</feature>
<comment type="caution">
    <text evidence="2">The sequence shown here is derived from an EMBL/GenBank/DDBJ whole genome shotgun (WGS) entry which is preliminary data.</text>
</comment>
<accession>A0A9D5QDX3</accession>
<dbReference type="EMBL" id="WJKJ01000326">
    <property type="protein sequence ID" value="MBD3365502.1"/>
    <property type="molecule type" value="Genomic_DNA"/>
</dbReference>
<keyword evidence="1" id="KW-1133">Transmembrane helix</keyword>
<proteinExistence type="predicted"/>